<dbReference type="GO" id="GO:0042254">
    <property type="term" value="P:ribosome biogenesis"/>
    <property type="evidence" value="ECO:0007669"/>
    <property type="project" value="UniProtKB-KW"/>
</dbReference>
<evidence type="ECO:0000256" key="5">
    <source>
        <dbReference type="ARBA" id="ARBA00044503"/>
    </source>
</evidence>
<keyword evidence="2" id="KW-0645">Protease</keyword>
<dbReference type="InterPro" id="IPR036764">
    <property type="entry name" value="Peptidase_Prp_sf"/>
</dbReference>
<evidence type="ECO:0000256" key="4">
    <source>
        <dbReference type="ARBA" id="ARBA00022807"/>
    </source>
</evidence>
<dbReference type="AlphaFoldDB" id="A0A1N7M3W3"/>
<dbReference type="PANTHER" id="PTHR39178:SF1">
    <property type="entry name" value="RIBOSOMAL-PROCESSING CYSTEINE PROTEASE PRP"/>
    <property type="match status" value="1"/>
</dbReference>
<dbReference type="GO" id="GO:0008234">
    <property type="term" value="F:cysteine-type peptidase activity"/>
    <property type="evidence" value="ECO:0007669"/>
    <property type="project" value="UniProtKB-KW"/>
</dbReference>
<comment type="similarity">
    <text evidence="5">Belongs to the Prp family.</text>
</comment>
<evidence type="ECO:0000256" key="3">
    <source>
        <dbReference type="ARBA" id="ARBA00022801"/>
    </source>
</evidence>
<gene>
    <name evidence="7" type="ORF">SAMN05421790_105186</name>
</gene>
<dbReference type="OrthoDB" id="48998at2"/>
<dbReference type="EMBL" id="FTOD01000005">
    <property type="protein sequence ID" value="SIS80805.1"/>
    <property type="molecule type" value="Genomic_DNA"/>
</dbReference>
<dbReference type="Pfam" id="PF04327">
    <property type="entry name" value="Peptidase_Prp"/>
    <property type="match status" value="1"/>
</dbReference>
<organism evidence="7 8">
    <name type="scientific">Kroppenstedtia eburnea</name>
    <dbReference type="NCBI Taxonomy" id="714067"/>
    <lineage>
        <taxon>Bacteria</taxon>
        <taxon>Bacillati</taxon>
        <taxon>Bacillota</taxon>
        <taxon>Bacilli</taxon>
        <taxon>Bacillales</taxon>
        <taxon>Thermoactinomycetaceae</taxon>
        <taxon>Kroppenstedtia</taxon>
    </lineage>
</organism>
<keyword evidence="3" id="KW-0378">Hydrolase</keyword>
<name>A0A1N7M3W3_9BACL</name>
<keyword evidence="1" id="KW-0690">Ribosome biogenesis</keyword>
<evidence type="ECO:0000256" key="1">
    <source>
        <dbReference type="ARBA" id="ARBA00022517"/>
    </source>
</evidence>
<evidence type="ECO:0000313" key="7">
    <source>
        <dbReference type="EMBL" id="SIS80805.1"/>
    </source>
</evidence>
<accession>A0A1N7M3W3</accession>
<keyword evidence="8" id="KW-1185">Reference proteome</keyword>
<protein>
    <recommendedName>
        <fullName evidence="6">Ribosomal processing cysteine protease Prp</fullName>
    </recommendedName>
</protein>
<dbReference type="Proteomes" id="UP000186795">
    <property type="component" value="Unassembled WGS sequence"/>
</dbReference>
<dbReference type="Gene3D" id="3.30.70.1490">
    <property type="entry name" value="Cysteine protease Prp"/>
    <property type="match status" value="1"/>
</dbReference>
<dbReference type="CDD" id="cd16332">
    <property type="entry name" value="Prp-like"/>
    <property type="match status" value="1"/>
</dbReference>
<sequence>MERVILRGHAGFGEAGEDLVCAAVSGIAVGLTNASETLLGVQIHGDDVDEEEGGYLECGIPEGLMPETREKVRFLLEAMTAALQSVADAYPAYIQIQER</sequence>
<reference evidence="8" key="1">
    <citation type="submission" date="2017-01" db="EMBL/GenBank/DDBJ databases">
        <authorList>
            <person name="Varghese N."/>
            <person name="Submissions S."/>
        </authorList>
    </citation>
    <scope>NUCLEOTIDE SEQUENCE [LARGE SCALE GENOMIC DNA]</scope>
    <source>
        <strain evidence="8">DSM 45196</strain>
    </source>
</reference>
<evidence type="ECO:0000256" key="2">
    <source>
        <dbReference type="ARBA" id="ARBA00022670"/>
    </source>
</evidence>
<dbReference type="GO" id="GO:0006508">
    <property type="term" value="P:proteolysis"/>
    <property type="evidence" value="ECO:0007669"/>
    <property type="project" value="UniProtKB-KW"/>
</dbReference>
<evidence type="ECO:0000256" key="6">
    <source>
        <dbReference type="ARBA" id="ARBA00044538"/>
    </source>
</evidence>
<proteinExistence type="inferred from homology"/>
<keyword evidence="4" id="KW-0788">Thiol protease</keyword>
<dbReference type="InterPro" id="IPR007422">
    <property type="entry name" value="Peptidase_Prp"/>
</dbReference>
<dbReference type="PANTHER" id="PTHR39178">
    <property type="entry name" value="HYPOTHETICAL RIBOSOME-ASSOCIATED PROTEIN"/>
    <property type="match status" value="1"/>
</dbReference>
<dbReference type="SUPFAM" id="SSF118010">
    <property type="entry name" value="TM1457-like"/>
    <property type="match status" value="1"/>
</dbReference>
<evidence type="ECO:0000313" key="8">
    <source>
        <dbReference type="Proteomes" id="UP000186795"/>
    </source>
</evidence>